<evidence type="ECO:0000256" key="1">
    <source>
        <dbReference type="SAM" id="SignalP"/>
    </source>
</evidence>
<keyword evidence="1" id="KW-0732">Signal</keyword>
<dbReference type="AlphaFoldDB" id="A0AAD1D793"/>
<dbReference type="EMBL" id="RBWX01000007">
    <property type="protein sequence ID" value="RKS92146.1"/>
    <property type="molecule type" value="Genomic_DNA"/>
</dbReference>
<keyword evidence="5" id="KW-1185">Reference proteome</keyword>
<reference evidence="3 5" key="2">
    <citation type="submission" date="2018-10" db="EMBL/GenBank/DDBJ databases">
        <title>Genomic Encyclopedia of Type Strains, Phase IV (KMG-IV): sequencing the most valuable type-strain genomes for metagenomic binning, comparative biology and taxonomic classification.</title>
        <authorList>
            <person name="Goeker M."/>
        </authorList>
    </citation>
    <scope>NUCLEOTIDE SEQUENCE [LARGE SCALE GENOMIC DNA]</scope>
    <source>
        <strain evidence="3 5">DSM 19791</strain>
    </source>
</reference>
<proteinExistence type="predicted"/>
<dbReference type="KEGG" id="smic:SmB9_28260"/>
<dbReference type="Proteomes" id="UP000275727">
    <property type="component" value="Chromosome"/>
</dbReference>
<organism evidence="2 4">
    <name type="scientific">Sphingosinicella microcystinivorans</name>
    <dbReference type="NCBI Taxonomy" id="335406"/>
    <lineage>
        <taxon>Bacteria</taxon>
        <taxon>Pseudomonadati</taxon>
        <taxon>Pseudomonadota</taxon>
        <taxon>Alphaproteobacteria</taxon>
        <taxon>Sphingomonadales</taxon>
        <taxon>Sphingosinicellaceae</taxon>
        <taxon>Sphingosinicella</taxon>
    </lineage>
</organism>
<evidence type="ECO:0000313" key="4">
    <source>
        <dbReference type="Proteomes" id="UP000275727"/>
    </source>
</evidence>
<evidence type="ECO:0000313" key="2">
    <source>
        <dbReference type="EMBL" id="BBE35168.1"/>
    </source>
</evidence>
<dbReference type="EMBL" id="AP018711">
    <property type="protein sequence ID" value="BBE35168.1"/>
    <property type="molecule type" value="Genomic_DNA"/>
</dbReference>
<name>A0AAD1D793_SPHMI</name>
<protein>
    <submittedName>
        <fullName evidence="2">Uncharacterized protein</fullName>
    </submittedName>
</protein>
<evidence type="ECO:0000313" key="5">
    <source>
        <dbReference type="Proteomes" id="UP000276029"/>
    </source>
</evidence>
<gene>
    <name evidence="3" type="ORF">DFR51_1726</name>
    <name evidence="2" type="ORF">SmB9_28260</name>
</gene>
<reference evidence="2 4" key="1">
    <citation type="submission" date="2018-06" db="EMBL/GenBank/DDBJ databases">
        <title>Complete Genome Sequence of the Microcystin-Degrading Bacterium Sphingosinicella microcystinivorans Strain B-9.</title>
        <authorList>
            <person name="Jin H."/>
            <person name="Nishizawa T."/>
            <person name="Guo Y."/>
            <person name="Nishizawa A."/>
            <person name="Park H."/>
            <person name="Kato H."/>
            <person name="Tsuji K."/>
            <person name="Harada K."/>
        </authorList>
    </citation>
    <scope>NUCLEOTIDE SEQUENCE [LARGE SCALE GENOMIC DNA]</scope>
    <source>
        <strain evidence="2 4">B9</strain>
    </source>
</reference>
<feature type="chain" id="PRO_5042059602" evidence="1">
    <location>
        <begin position="24"/>
        <end position="272"/>
    </location>
</feature>
<accession>A0AAD1D793</accession>
<evidence type="ECO:0000313" key="3">
    <source>
        <dbReference type="EMBL" id="RKS92146.1"/>
    </source>
</evidence>
<dbReference type="Proteomes" id="UP000276029">
    <property type="component" value="Unassembled WGS sequence"/>
</dbReference>
<sequence length="272" mass="28923">MRLWAFFAFLLCGALIPLTGASANPGRADLVALTTEAPIIVRATVTKASRLSEKLSPGLAPGFRRFLITAEVSNVMIAPGFVSKNIEYLVDIGADARGKTPKLKGLPVLLFLAPGNREAQYQLVRPWAQVDWTAERDAYVRAVAAEAVASPDIRDMEISGLGQAFHVPGSLPGESESQIFIQTKAGDPMSLVVLTRPGQPKMFSVATGDIIDDAAAGVKDGSLLWYQLACGLPRSLPVGSTSTLDSETAAAAKADYRFVLDSLGPCDRAYSE</sequence>
<feature type="signal peptide" evidence="1">
    <location>
        <begin position="1"/>
        <end position="23"/>
    </location>
</feature>